<keyword evidence="2" id="KW-1185">Reference proteome</keyword>
<dbReference type="Proteomes" id="UP000579281">
    <property type="component" value="Unassembled WGS sequence"/>
</dbReference>
<dbReference type="AlphaFoldDB" id="A0A841KY59"/>
<name>A0A841KY59_9FIRM</name>
<gene>
    <name evidence="1" type="ORF">HNQ80_001178</name>
</gene>
<accession>A0A841KY59</accession>
<proteinExistence type="predicted"/>
<evidence type="ECO:0000313" key="1">
    <source>
        <dbReference type="EMBL" id="MBB6215089.1"/>
    </source>
</evidence>
<sequence>MSIIHVIEIPEIFIDNPIELLNELIHNACIIITDERYKYKHRLKKIEWVTAALLNKYCRDNKISINKLIKETDLEIYYNLLRDFRKKDSDSLFFARSAITAYKIHGYIVEDTNGESN</sequence>
<organism evidence="1 2">
    <name type="scientific">Anaerosolibacter carboniphilus</name>
    <dbReference type="NCBI Taxonomy" id="1417629"/>
    <lineage>
        <taxon>Bacteria</taxon>
        <taxon>Bacillati</taxon>
        <taxon>Bacillota</taxon>
        <taxon>Clostridia</taxon>
        <taxon>Peptostreptococcales</taxon>
        <taxon>Thermotaleaceae</taxon>
        <taxon>Anaerosolibacter</taxon>
    </lineage>
</organism>
<dbReference type="RefSeq" id="WP_184309067.1">
    <property type="nucleotide sequence ID" value="NZ_JACHEN010000005.1"/>
</dbReference>
<dbReference type="EMBL" id="JACHEN010000005">
    <property type="protein sequence ID" value="MBB6215089.1"/>
    <property type="molecule type" value="Genomic_DNA"/>
</dbReference>
<reference evidence="1 2" key="1">
    <citation type="submission" date="2020-08" db="EMBL/GenBank/DDBJ databases">
        <title>Genomic Encyclopedia of Type Strains, Phase IV (KMG-IV): sequencing the most valuable type-strain genomes for metagenomic binning, comparative biology and taxonomic classification.</title>
        <authorList>
            <person name="Goeker M."/>
        </authorList>
    </citation>
    <scope>NUCLEOTIDE SEQUENCE [LARGE SCALE GENOMIC DNA]</scope>
    <source>
        <strain evidence="1 2">DSM 103526</strain>
    </source>
</reference>
<evidence type="ECO:0000313" key="2">
    <source>
        <dbReference type="Proteomes" id="UP000579281"/>
    </source>
</evidence>
<protein>
    <submittedName>
        <fullName evidence="1">Uncharacterized protein</fullName>
    </submittedName>
</protein>
<comment type="caution">
    <text evidence="1">The sequence shown here is derived from an EMBL/GenBank/DDBJ whole genome shotgun (WGS) entry which is preliminary data.</text>
</comment>